<accession>A0AAW2XST5</accession>
<name>A0AAW2XST5_9LAMI</name>
<dbReference type="PANTHER" id="PTHR22930:SF293">
    <property type="entry name" value="PROTEIN ALP1-LIKE"/>
    <property type="match status" value="1"/>
</dbReference>
<evidence type="ECO:0000313" key="1">
    <source>
        <dbReference type="EMBL" id="KAL0455987.1"/>
    </source>
</evidence>
<dbReference type="InterPro" id="IPR045249">
    <property type="entry name" value="HARBI1-like"/>
</dbReference>
<dbReference type="EMBL" id="JACGWN010000003">
    <property type="protein sequence ID" value="KAL0455987.1"/>
    <property type="molecule type" value="Genomic_DNA"/>
</dbReference>
<gene>
    <name evidence="1" type="ORF">Slati_0937900</name>
</gene>
<protein>
    <recommendedName>
        <fullName evidence="2">Transposase</fullName>
    </recommendedName>
</protein>
<sequence length="141" mass="16211">MGHTKTFMCPPKIEQDIIHAKGSAADARVLRDAISRPNGLKIPRGNYYFVDSGYSNGEGFLSSYRGVRYHLKEWDSGRNSPQNHEEFFNMKHAYARNVIEHEGFGDKDSGEYLGTVDSNPIWNTWRDEMAKSMYNEWRGIS</sequence>
<evidence type="ECO:0008006" key="2">
    <source>
        <dbReference type="Google" id="ProtNLM"/>
    </source>
</evidence>
<organism evidence="1">
    <name type="scientific">Sesamum latifolium</name>
    <dbReference type="NCBI Taxonomy" id="2727402"/>
    <lineage>
        <taxon>Eukaryota</taxon>
        <taxon>Viridiplantae</taxon>
        <taxon>Streptophyta</taxon>
        <taxon>Embryophyta</taxon>
        <taxon>Tracheophyta</taxon>
        <taxon>Spermatophyta</taxon>
        <taxon>Magnoliopsida</taxon>
        <taxon>eudicotyledons</taxon>
        <taxon>Gunneridae</taxon>
        <taxon>Pentapetalae</taxon>
        <taxon>asterids</taxon>
        <taxon>lamiids</taxon>
        <taxon>Lamiales</taxon>
        <taxon>Pedaliaceae</taxon>
        <taxon>Sesamum</taxon>
    </lineage>
</organism>
<dbReference type="AlphaFoldDB" id="A0AAW2XST5"/>
<proteinExistence type="predicted"/>
<reference evidence="1" key="2">
    <citation type="journal article" date="2024" name="Plant">
        <title>Genomic evolution and insights into agronomic trait innovations of Sesamum species.</title>
        <authorList>
            <person name="Miao H."/>
            <person name="Wang L."/>
            <person name="Qu L."/>
            <person name="Liu H."/>
            <person name="Sun Y."/>
            <person name="Le M."/>
            <person name="Wang Q."/>
            <person name="Wei S."/>
            <person name="Zheng Y."/>
            <person name="Lin W."/>
            <person name="Duan Y."/>
            <person name="Cao H."/>
            <person name="Xiong S."/>
            <person name="Wang X."/>
            <person name="Wei L."/>
            <person name="Li C."/>
            <person name="Ma Q."/>
            <person name="Ju M."/>
            <person name="Zhao R."/>
            <person name="Li G."/>
            <person name="Mu C."/>
            <person name="Tian Q."/>
            <person name="Mei H."/>
            <person name="Zhang T."/>
            <person name="Gao T."/>
            <person name="Zhang H."/>
        </authorList>
    </citation>
    <scope>NUCLEOTIDE SEQUENCE</scope>
    <source>
        <strain evidence="1">KEN1</strain>
    </source>
</reference>
<reference evidence="1" key="1">
    <citation type="submission" date="2020-06" db="EMBL/GenBank/DDBJ databases">
        <authorList>
            <person name="Li T."/>
            <person name="Hu X."/>
            <person name="Zhang T."/>
            <person name="Song X."/>
            <person name="Zhang H."/>
            <person name="Dai N."/>
            <person name="Sheng W."/>
            <person name="Hou X."/>
            <person name="Wei L."/>
        </authorList>
    </citation>
    <scope>NUCLEOTIDE SEQUENCE</scope>
    <source>
        <strain evidence="1">KEN1</strain>
        <tissue evidence="1">Leaf</tissue>
    </source>
</reference>
<dbReference type="PANTHER" id="PTHR22930">
    <property type="match status" value="1"/>
</dbReference>
<comment type="caution">
    <text evidence="1">The sequence shown here is derived from an EMBL/GenBank/DDBJ whole genome shotgun (WGS) entry which is preliminary data.</text>
</comment>